<feature type="signal peptide" evidence="1">
    <location>
        <begin position="1"/>
        <end position="21"/>
    </location>
</feature>
<feature type="chain" id="PRO_5042936049" description="Secreted protein" evidence="1">
    <location>
        <begin position="22"/>
        <end position="75"/>
    </location>
</feature>
<sequence>MFFHVFHVFSCFLGVVPITVGTIKVPSCWDTRNPLHLGSEPQAQNRGCGTRTLEATSSLARPYYEYNVPRRKHTS</sequence>
<reference evidence="2" key="2">
    <citation type="submission" date="2023-05" db="EMBL/GenBank/DDBJ databases">
        <authorList>
            <consortium name="Lawrence Berkeley National Laboratory"/>
            <person name="Steindorff A."/>
            <person name="Hensen N."/>
            <person name="Bonometti L."/>
            <person name="Westerberg I."/>
            <person name="Brannstrom I.O."/>
            <person name="Guillou S."/>
            <person name="Cros-Aarteil S."/>
            <person name="Calhoun S."/>
            <person name="Haridas S."/>
            <person name="Kuo A."/>
            <person name="Mondo S."/>
            <person name="Pangilinan J."/>
            <person name="Riley R."/>
            <person name="Labutti K."/>
            <person name="Andreopoulos B."/>
            <person name="Lipzen A."/>
            <person name="Chen C."/>
            <person name="Yanf M."/>
            <person name="Daum C."/>
            <person name="Ng V."/>
            <person name="Clum A."/>
            <person name="Ohm R."/>
            <person name="Martin F."/>
            <person name="Silar P."/>
            <person name="Natvig D."/>
            <person name="Lalanne C."/>
            <person name="Gautier V."/>
            <person name="Ament-Velasquez S.L."/>
            <person name="Kruys A."/>
            <person name="Hutchinson M.I."/>
            <person name="Powell A.J."/>
            <person name="Barry K."/>
            <person name="Miller A.N."/>
            <person name="Grigoriev I.V."/>
            <person name="Debuchy R."/>
            <person name="Gladieux P."/>
            <person name="Thoren M.H."/>
            <person name="Johannesson H."/>
        </authorList>
    </citation>
    <scope>NUCLEOTIDE SEQUENCE</scope>
    <source>
        <strain evidence="2">PSN309</strain>
    </source>
</reference>
<keyword evidence="1" id="KW-0732">Signal</keyword>
<keyword evidence="3" id="KW-1185">Reference proteome</keyword>
<protein>
    <recommendedName>
        <fullName evidence="4">Secreted protein</fullName>
    </recommendedName>
</protein>
<organism evidence="2 3">
    <name type="scientific">Podospora australis</name>
    <dbReference type="NCBI Taxonomy" id="1536484"/>
    <lineage>
        <taxon>Eukaryota</taxon>
        <taxon>Fungi</taxon>
        <taxon>Dikarya</taxon>
        <taxon>Ascomycota</taxon>
        <taxon>Pezizomycotina</taxon>
        <taxon>Sordariomycetes</taxon>
        <taxon>Sordariomycetidae</taxon>
        <taxon>Sordariales</taxon>
        <taxon>Podosporaceae</taxon>
        <taxon>Podospora</taxon>
    </lineage>
</organism>
<name>A0AAN7AJ79_9PEZI</name>
<gene>
    <name evidence="2" type="ORF">QBC35DRAFT_493933</name>
</gene>
<evidence type="ECO:0008006" key="4">
    <source>
        <dbReference type="Google" id="ProtNLM"/>
    </source>
</evidence>
<dbReference type="EMBL" id="MU864378">
    <property type="protein sequence ID" value="KAK4189188.1"/>
    <property type="molecule type" value="Genomic_DNA"/>
</dbReference>
<evidence type="ECO:0000313" key="3">
    <source>
        <dbReference type="Proteomes" id="UP001302126"/>
    </source>
</evidence>
<reference evidence="2" key="1">
    <citation type="journal article" date="2023" name="Mol. Phylogenet. Evol.">
        <title>Genome-scale phylogeny and comparative genomics of the fungal order Sordariales.</title>
        <authorList>
            <person name="Hensen N."/>
            <person name="Bonometti L."/>
            <person name="Westerberg I."/>
            <person name="Brannstrom I.O."/>
            <person name="Guillou S."/>
            <person name="Cros-Aarteil S."/>
            <person name="Calhoun S."/>
            <person name="Haridas S."/>
            <person name="Kuo A."/>
            <person name="Mondo S."/>
            <person name="Pangilinan J."/>
            <person name="Riley R."/>
            <person name="LaButti K."/>
            <person name="Andreopoulos B."/>
            <person name="Lipzen A."/>
            <person name="Chen C."/>
            <person name="Yan M."/>
            <person name="Daum C."/>
            <person name="Ng V."/>
            <person name="Clum A."/>
            <person name="Steindorff A."/>
            <person name="Ohm R.A."/>
            <person name="Martin F."/>
            <person name="Silar P."/>
            <person name="Natvig D.O."/>
            <person name="Lalanne C."/>
            <person name="Gautier V."/>
            <person name="Ament-Velasquez S.L."/>
            <person name="Kruys A."/>
            <person name="Hutchinson M.I."/>
            <person name="Powell A.J."/>
            <person name="Barry K."/>
            <person name="Miller A.N."/>
            <person name="Grigoriev I.V."/>
            <person name="Debuchy R."/>
            <person name="Gladieux P."/>
            <person name="Hiltunen Thoren M."/>
            <person name="Johannesson H."/>
        </authorList>
    </citation>
    <scope>NUCLEOTIDE SEQUENCE</scope>
    <source>
        <strain evidence="2">PSN309</strain>
    </source>
</reference>
<evidence type="ECO:0000313" key="2">
    <source>
        <dbReference type="EMBL" id="KAK4189188.1"/>
    </source>
</evidence>
<dbReference type="AlphaFoldDB" id="A0AAN7AJ79"/>
<dbReference type="Proteomes" id="UP001302126">
    <property type="component" value="Unassembled WGS sequence"/>
</dbReference>
<proteinExistence type="predicted"/>
<comment type="caution">
    <text evidence="2">The sequence shown here is derived from an EMBL/GenBank/DDBJ whole genome shotgun (WGS) entry which is preliminary data.</text>
</comment>
<evidence type="ECO:0000256" key="1">
    <source>
        <dbReference type="SAM" id="SignalP"/>
    </source>
</evidence>
<accession>A0AAN7AJ79</accession>